<dbReference type="InterPro" id="IPR011037">
    <property type="entry name" value="Pyrv_Knase-like_insert_dom_sf"/>
</dbReference>
<evidence type="ECO:0000313" key="3">
    <source>
        <dbReference type="EMBL" id="CRL04211.1"/>
    </source>
</evidence>
<keyword evidence="1" id="KW-0472">Membrane</keyword>
<keyword evidence="1" id="KW-1133">Transmembrane helix</keyword>
<dbReference type="InterPro" id="IPR005303">
    <property type="entry name" value="MOCOS_middle"/>
</dbReference>
<feature type="transmembrane region" description="Helical" evidence="1">
    <location>
        <begin position="46"/>
        <end position="66"/>
    </location>
</feature>
<dbReference type="STRING" id="568069.A0A1J1IVB7"/>
<dbReference type="PANTHER" id="PTHR14237">
    <property type="entry name" value="MOLYBDOPTERIN COFACTOR SULFURASE MOSC"/>
    <property type="match status" value="1"/>
</dbReference>
<evidence type="ECO:0000313" key="4">
    <source>
        <dbReference type="Proteomes" id="UP000183832"/>
    </source>
</evidence>
<evidence type="ECO:0000256" key="1">
    <source>
        <dbReference type="SAM" id="Phobius"/>
    </source>
</evidence>
<sequence length="411" mass="47487">LLNLLIAHNSTIVCVYNLRYCLSKYNEITSFKLELSQLFKMQSKSIVLGVSIVTAGICGWFAYKYIRKRIRNTPPKKSVPIKIQSKMTHRELISKYCSRWRKVGELTDMMCYPIKSCGFIRREEFDCTTIGFQFENIRDRIFMIVNADGEFVTARTYPKLWQVTPDIDGDIMILSAPGMINLTVDVARLLKIKPIKAQVWGETVSAVDAGEESARWFSRFIFQEDFGLRLVFYPLSIPSRKVRAKNKIFDTAIKSDTGAYHDATSFMLINESSIADLNSRLKSPVSKLQFRPNFVMKGAPAFEEDKWRWIRIGDVIFQNVKPCTRHENEFMFSKRKFRKDFLTYLRCLFINIDPETAERNPDQEPLKTLQSYRTFPKTGSSPVMGIHLGLRGEGKVNIGDSIYVEELKFDT</sequence>
<dbReference type="GO" id="GO:0003824">
    <property type="term" value="F:catalytic activity"/>
    <property type="evidence" value="ECO:0007669"/>
    <property type="project" value="InterPro"/>
</dbReference>
<dbReference type="Pfam" id="PF03476">
    <property type="entry name" value="MOSC_N"/>
    <property type="match status" value="1"/>
</dbReference>
<keyword evidence="1" id="KW-0812">Transmembrane</keyword>
<dbReference type="PROSITE" id="PS51340">
    <property type="entry name" value="MOSC"/>
    <property type="match status" value="1"/>
</dbReference>
<dbReference type="AlphaFoldDB" id="A0A1J1IVB7"/>
<name>A0A1J1IVB7_9DIPT</name>
<keyword evidence="4" id="KW-1185">Reference proteome</keyword>
<proteinExistence type="predicted"/>
<dbReference type="Pfam" id="PF03473">
    <property type="entry name" value="MOSC"/>
    <property type="match status" value="1"/>
</dbReference>
<dbReference type="GO" id="GO:0030170">
    <property type="term" value="F:pyridoxal phosphate binding"/>
    <property type="evidence" value="ECO:0007669"/>
    <property type="project" value="InterPro"/>
</dbReference>
<dbReference type="EMBL" id="CVRI01000062">
    <property type="protein sequence ID" value="CRL04211.1"/>
    <property type="molecule type" value="Genomic_DNA"/>
</dbReference>
<protein>
    <submittedName>
        <fullName evidence="3">CLUMA_CG017305, isoform A</fullName>
    </submittedName>
</protein>
<gene>
    <name evidence="3" type="ORF">CLUMA_CG017305</name>
</gene>
<dbReference type="SUPFAM" id="SSF50800">
    <property type="entry name" value="PK beta-barrel domain-like"/>
    <property type="match status" value="1"/>
</dbReference>
<dbReference type="PANTHER" id="PTHR14237:SF19">
    <property type="entry name" value="MITOCHONDRIAL AMIDOXIME REDUCING COMPONENT 1"/>
    <property type="match status" value="1"/>
</dbReference>
<dbReference type="GO" id="GO:0030151">
    <property type="term" value="F:molybdenum ion binding"/>
    <property type="evidence" value="ECO:0007669"/>
    <property type="project" value="InterPro"/>
</dbReference>
<dbReference type="Proteomes" id="UP000183832">
    <property type="component" value="Unassembled WGS sequence"/>
</dbReference>
<feature type="domain" description="MOSC" evidence="2">
    <location>
        <begin position="237"/>
        <end position="405"/>
    </location>
</feature>
<feature type="non-terminal residue" evidence="3">
    <location>
        <position position="1"/>
    </location>
</feature>
<dbReference type="OrthoDB" id="17255at2759"/>
<dbReference type="SUPFAM" id="SSF141673">
    <property type="entry name" value="MOSC N-terminal domain-like"/>
    <property type="match status" value="1"/>
</dbReference>
<dbReference type="InterPro" id="IPR005302">
    <property type="entry name" value="MoCF_Sase_C"/>
</dbReference>
<reference evidence="3 4" key="1">
    <citation type="submission" date="2015-04" db="EMBL/GenBank/DDBJ databases">
        <authorList>
            <person name="Syromyatnikov M.Y."/>
            <person name="Popov V.N."/>
        </authorList>
    </citation>
    <scope>NUCLEOTIDE SEQUENCE [LARGE SCALE GENOMIC DNA]</scope>
</reference>
<organism evidence="3 4">
    <name type="scientific">Clunio marinus</name>
    <dbReference type="NCBI Taxonomy" id="568069"/>
    <lineage>
        <taxon>Eukaryota</taxon>
        <taxon>Metazoa</taxon>
        <taxon>Ecdysozoa</taxon>
        <taxon>Arthropoda</taxon>
        <taxon>Hexapoda</taxon>
        <taxon>Insecta</taxon>
        <taxon>Pterygota</taxon>
        <taxon>Neoptera</taxon>
        <taxon>Endopterygota</taxon>
        <taxon>Diptera</taxon>
        <taxon>Nematocera</taxon>
        <taxon>Chironomoidea</taxon>
        <taxon>Chironomidae</taxon>
        <taxon>Clunio</taxon>
    </lineage>
</organism>
<accession>A0A1J1IVB7</accession>
<evidence type="ECO:0000259" key="2">
    <source>
        <dbReference type="PROSITE" id="PS51340"/>
    </source>
</evidence>